<sequence>MSLSQWNAQRVADSLPTSSSLDQFVQMVESEEAADIDIAPLRLPHSDAALMRPLKRLAPQLYAKLEAKADVPREQLQPVLTDIANASRILVSDAEYLLRCRKVRNKSAEALCESLMSHVDKLMSAAATDSPAKIATELNSLLDCATSLSDAALMRSPPHQAPSTPAPNVESRGRIQTSPRSPSRTSQRTPTVPQADLPTQLPPMVNMQEPAQMAPQATAKAEETQLALDPVDRRVSTVPVPGAWAPSVDESHEKRSSHASPTAIAAADLPPRLPGHLSVHDSRSVLVWPDVPVEDVSIAPSVAATNVGTVNSNLLSTVAALIGFVHTHQSSNASSSYQYLVDNVHSTLNHVRYILAHITALHEPKAKASVPESRLNELVQSGEGFLDAAISLYHSTRLLESQDDEECRTTVMDKVSPLLIAGNTCVVVVQSALQSLPSTISLPLQVPSVIHRACAPASRPNDTSDSPKTQSDCSSISSNPQREATHYKTGSHASIRTEATSESCANSVNSGADTEFDTASSIHSFTDPNISADDPEQVALADRFSRFLWTSRDDDPEIQPAYEEQEGDITNTTLQAPITPMVQSAQLPELETLAAPRANRHVIRNNEGRIIGGTLDGIVECMVLCDSAVDAAFVRSFFLCFRMFSTPTDLRRSMVSIFCDAKQYADPDSVRLRTLQLLRIWIEHHWHAKHDHSELGHLANFVNAAYSPNVERIIRTLQSLLRRRDRLGNGVQNVVLETDEDGDRLRLRRLLKTPAGETISLTLSGNDALPDNLGDTRKMYTYLGNARETPAPPPTNVSKSLLAMLRANENTPLRVNVLEFDPMELARQITIMESRIYCGILPDEILFRSTPYYAGPDANGPFAAAPHVRSMSAVTTHLTNWIGECILSELNLRRRAQILKFFVRLGSASIALQNYNLLMAIQSALNSSTISRLKRTWRALPAKISAAADHQRRLVEHHRNFSAYRAKLRAAVGPAIPFLGFVLTDETFCRAGNPATRDGVINMVRYLKIGRIISEMQHFQQPYNLVMVIEIQAFLCELFRTLSNVRSTNSNPQAGDELYRRSLMLEPRKEPSRRKGSIASIASVILPESSTPS</sequence>
<evidence type="ECO:0000256" key="3">
    <source>
        <dbReference type="SAM" id="MobiDB-lite"/>
    </source>
</evidence>
<dbReference type="SMART" id="SM00229">
    <property type="entry name" value="RasGEFN"/>
    <property type="match status" value="1"/>
</dbReference>
<evidence type="ECO:0000259" key="5">
    <source>
        <dbReference type="PROSITE" id="PS50212"/>
    </source>
</evidence>
<evidence type="ECO:0000313" key="7">
    <source>
        <dbReference type="Proteomes" id="UP001219933"/>
    </source>
</evidence>
<dbReference type="Pfam" id="PF00617">
    <property type="entry name" value="RasGEF"/>
    <property type="match status" value="1"/>
</dbReference>
<dbReference type="Pfam" id="PF00618">
    <property type="entry name" value="RasGEF_N"/>
    <property type="match status" value="1"/>
</dbReference>
<dbReference type="PANTHER" id="PTHR23113:SF354">
    <property type="entry name" value="BUD SITE SELECTION PROTEIN 5"/>
    <property type="match status" value="1"/>
</dbReference>
<dbReference type="AlphaFoldDB" id="A0AAF0EX04"/>
<reference evidence="6" key="1">
    <citation type="submission" date="2023-03" db="EMBL/GenBank/DDBJ databases">
        <title>Mating type loci evolution in Malassezia.</title>
        <authorList>
            <person name="Coelho M.A."/>
        </authorList>
    </citation>
    <scope>NUCLEOTIDE SEQUENCE</scope>
    <source>
        <strain evidence="6">CBS 11721</strain>
    </source>
</reference>
<feature type="compositionally biased region" description="Polar residues" evidence="3">
    <location>
        <begin position="460"/>
        <end position="482"/>
    </location>
</feature>
<gene>
    <name evidence="6" type="primary">BUD5</name>
    <name evidence="6" type="ORF">MCUN1_001045</name>
</gene>
<organism evidence="6 7">
    <name type="scientific">Malassezia cuniculi</name>
    <dbReference type="NCBI Taxonomy" id="948313"/>
    <lineage>
        <taxon>Eukaryota</taxon>
        <taxon>Fungi</taxon>
        <taxon>Dikarya</taxon>
        <taxon>Basidiomycota</taxon>
        <taxon>Ustilaginomycotina</taxon>
        <taxon>Malasseziomycetes</taxon>
        <taxon>Malasseziales</taxon>
        <taxon>Malasseziaceae</taxon>
        <taxon>Malassezia</taxon>
    </lineage>
</organism>
<dbReference type="PANTHER" id="PTHR23113">
    <property type="entry name" value="GUANINE NUCLEOTIDE EXCHANGE FACTOR"/>
    <property type="match status" value="1"/>
</dbReference>
<dbReference type="GO" id="GO:0007265">
    <property type="term" value="P:Ras protein signal transduction"/>
    <property type="evidence" value="ECO:0007669"/>
    <property type="project" value="TreeGrafter"/>
</dbReference>
<dbReference type="InterPro" id="IPR001895">
    <property type="entry name" value="RASGEF_cat_dom"/>
</dbReference>
<name>A0AAF0EX04_9BASI</name>
<feature type="region of interest" description="Disordered" evidence="3">
    <location>
        <begin position="154"/>
        <end position="201"/>
    </location>
</feature>
<dbReference type="Gene3D" id="1.10.840.10">
    <property type="entry name" value="Ras guanine-nucleotide exchange factors catalytic domain"/>
    <property type="match status" value="1"/>
</dbReference>
<dbReference type="GO" id="GO:0005886">
    <property type="term" value="C:plasma membrane"/>
    <property type="evidence" value="ECO:0007669"/>
    <property type="project" value="TreeGrafter"/>
</dbReference>
<feature type="compositionally biased region" description="Polar residues" evidence="3">
    <location>
        <begin position="491"/>
        <end position="512"/>
    </location>
</feature>
<dbReference type="InterPro" id="IPR023578">
    <property type="entry name" value="Ras_GEF_dom_sf"/>
</dbReference>
<dbReference type="Gene3D" id="1.20.870.10">
    <property type="entry name" value="Son of sevenless (SoS) protein Chain: S domain 1"/>
    <property type="match status" value="1"/>
</dbReference>
<feature type="domain" description="Ras-GEF" evidence="4">
    <location>
        <begin position="821"/>
        <end position="1068"/>
    </location>
</feature>
<dbReference type="InterPro" id="IPR000651">
    <property type="entry name" value="Ras-like_Gua-exchang_fac_N"/>
</dbReference>
<dbReference type="PROSITE" id="PS50009">
    <property type="entry name" value="RASGEF_CAT"/>
    <property type="match status" value="1"/>
</dbReference>
<dbReference type="GO" id="GO:0005085">
    <property type="term" value="F:guanyl-nucleotide exchange factor activity"/>
    <property type="evidence" value="ECO:0007669"/>
    <property type="project" value="UniProtKB-KW"/>
</dbReference>
<evidence type="ECO:0000259" key="4">
    <source>
        <dbReference type="PROSITE" id="PS50009"/>
    </source>
</evidence>
<dbReference type="InterPro" id="IPR036964">
    <property type="entry name" value="RASGEF_cat_dom_sf"/>
</dbReference>
<dbReference type="CDD" id="cd06224">
    <property type="entry name" value="REM"/>
    <property type="match status" value="1"/>
</dbReference>
<keyword evidence="7" id="KW-1185">Reference proteome</keyword>
<dbReference type="SUPFAM" id="SSF48366">
    <property type="entry name" value="Ras GEF"/>
    <property type="match status" value="1"/>
</dbReference>
<feature type="compositionally biased region" description="Low complexity" evidence="3">
    <location>
        <begin position="174"/>
        <end position="193"/>
    </location>
</feature>
<proteinExistence type="predicted"/>
<evidence type="ECO:0000313" key="6">
    <source>
        <dbReference type="EMBL" id="WFD34208.1"/>
    </source>
</evidence>
<accession>A0AAF0EX04</accession>
<dbReference type="PROSITE" id="PS50212">
    <property type="entry name" value="RASGEF_NTER"/>
    <property type="match status" value="1"/>
</dbReference>
<protein>
    <submittedName>
        <fullName evidence="6">Ras guanine nucleotide exchange factor bud5</fullName>
    </submittedName>
</protein>
<dbReference type="EMBL" id="CP119878">
    <property type="protein sequence ID" value="WFD34208.1"/>
    <property type="molecule type" value="Genomic_DNA"/>
</dbReference>
<dbReference type="SMART" id="SM00147">
    <property type="entry name" value="RasGEF"/>
    <property type="match status" value="1"/>
</dbReference>
<keyword evidence="1 2" id="KW-0344">Guanine-nucleotide releasing factor</keyword>
<dbReference type="Proteomes" id="UP001219933">
    <property type="component" value="Chromosome 2"/>
</dbReference>
<evidence type="ECO:0000256" key="2">
    <source>
        <dbReference type="PROSITE-ProRule" id="PRU00168"/>
    </source>
</evidence>
<dbReference type="InterPro" id="IPR008937">
    <property type="entry name" value="Ras-like_GEF"/>
</dbReference>
<evidence type="ECO:0000256" key="1">
    <source>
        <dbReference type="ARBA" id="ARBA00022658"/>
    </source>
</evidence>
<feature type="region of interest" description="Disordered" evidence="3">
    <location>
        <begin position="455"/>
        <end position="512"/>
    </location>
</feature>
<feature type="domain" description="N-terminal Ras-GEF" evidence="5">
    <location>
        <begin position="606"/>
        <end position="725"/>
    </location>
</feature>